<dbReference type="AlphaFoldDB" id="A0AA39RXL5"/>
<evidence type="ECO:0000259" key="8">
    <source>
        <dbReference type="PROSITE" id="PS51294"/>
    </source>
</evidence>
<dbReference type="Pfam" id="PF14379">
    <property type="entry name" value="Myb_CC_LHEQLE"/>
    <property type="match status" value="1"/>
</dbReference>
<dbReference type="Gene3D" id="1.10.10.60">
    <property type="entry name" value="Homeodomain-like"/>
    <property type="match status" value="1"/>
</dbReference>
<keyword evidence="4" id="KW-0175">Coiled coil</keyword>
<keyword evidence="10" id="KW-1185">Reference proteome</keyword>
<comment type="caution">
    <text evidence="9">The sequence shown here is derived from an EMBL/GenBank/DDBJ whole genome shotgun (WGS) entry which is preliminary data.</text>
</comment>
<dbReference type="InterPro" id="IPR046955">
    <property type="entry name" value="PHR1-like"/>
</dbReference>
<reference evidence="9" key="2">
    <citation type="submission" date="2023-06" db="EMBL/GenBank/DDBJ databases">
        <authorList>
            <person name="Swenson N.G."/>
            <person name="Wegrzyn J.L."/>
            <person name="Mcevoy S.L."/>
        </authorList>
    </citation>
    <scope>NUCLEOTIDE SEQUENCE</scope>
    <source>
        <strain evidence="9">NS2018</strain>
        <tissue evidence="9">Leaf</tissue>
    </source>
</reference>
<dbReference type="Proteomes" id="UP001168877">
    <property type="component" value="Unassembled WGS sequence"/>
</dbReference>
<reference evidence="9" key="1">
    <citation type="journal article" date="2022" name="Plant J.">
        <title>Strategies of tolerance reflected in two North American maple genomes.</title>
        <authorList>
            <person name="McEvoy S.L."/>
            <person name="Sezen U.U."/>
            <person name="Trouern-Trend A."/>
            <person name="McMahon S.M."/>
            <person name="Schaberg P.G."/>
            <person name="Yang J."/>
            <person name="Wegrzyn J.L."/>
            <person name="Swenson N.G."/>
        </authorList>
    </citation>
    <scope>NUCLEOTIDE SEQUENCE</scope>
    <source>
        <strain evidence="9">NS2018</strain>
    </source>
</reference>
<dbReference type="GO" id="GO:0003700">
    <property type="term" value="F:DNA-binding transcription factor activity"/>
    <property type="evidence" value="ECO:0007669"/>
    <property type="project" value="InterPro"/>
</dbReference>
<feature type="compositionally biased region" description="Low complexity" evidence="7">
    <location>
        <begin position="392"/>
        <end position="406"/>
    </location>
</feature>
<keyword evidence="6" id="KW-0539">Nucleus</keyword>
<dbReference type="GO" id="GO:0005634">
    <property type="term" value="C:nucleus"/>
    <property type="evidence" value="ECO:0007669"/>
    <property type="project" value="UniProtKB-SubCell"/>
</dbReference>
<comment type="subcellular location">
    <subcellularLocation>
        <location evidence="1">Nucleus</location>
    </subcellularLocation>
</comment>
<accession>A0AA39RXL5</accession>
<sequence length="437" mass="49405">MHIHLTLEDLWNISLSGILLMNTQKISFQERIQQKNGLVGDCSIEFGCHSSDYFGIQQQQQQPWNMRIRMQPPSLEAGGGSQHQILGPVRSSSSTILSRFESPASAFYATERYMGFPDQYDCQVVNPSPCSQFSRDCDSEFPTYQFSRENFPVISAEPSIELRDSTLQSIPKSDFCSNNNQYYTSSENSYRDPPSNRPFIPEQVKLLSGPFEENQDHRVGNSSYGSMIYGSQQEKQSPRFSLGGVSSGSSVSSGAVLSSKTRIRWTQDLHEKFVECVNRLGGAEKATPKAILRLMESDGLTIFHVKSHLQKYRMAKYIPDSAEGKSETRNTSLNDLPQLDAKTGLQIKEALQLQLDVQMRLHEQLEIQRNLQLRIEEQGRQLKMLFDQQRRTNSSSQVNDQSSDSTTHQDEPTFSLEDIEDSIAENSGNTHFPSKIS</sequence>
<evidence type="ECO:0000256" key="6">
    <source>
        <dbReference type="ARBA" id="ARBA00023242"/>
    </source>
</evidence>
<dbReference type="PROSITE" id="PS51294">
    <property type="entry name" value="HTH_MYB"/>
    <property type="match status" value="1"/>
</dbReference>
<dbReference type="InterPro" id="IPR001005">
    <property type="entry name" value="SANT/Myb"/>
</dbReference>
<gene>
    <name evidence="9" type="ORF">LWI29_002610</name>
</gene>
<dbReference type="Pfam" id="PF00249">
    <property type="entry name" value="Myb_DNA-binding"/>
    <property type="match status" value="1"/>
</dbReference>
<name>A0AA39RXL5_ACESA</name>
<dbReference type="SUPFAM" id="SSF46689">
    <property type="entry name" value="Homeodomain-like"/>
    <property type="match status" value="1"/>
</dbReference>
<keyword evidence="5" id="KW-0804">Transcription</keyword>
<organism evidence="9 10">
    <name type="scientific">Acer saccharum</name>
    <name type="common">Sugar maple</name>
    <dbReference type="NCBI Taxonomy" id="4024"/>
    <lineage>
        <taxon>Eukaryota</taxon>
        <taxon>Viridiplantae</taxon>
        <taxon>Streptophyta</taxon>
        <taxon>Embryophyta</taxon>
        <taxon>Tracheophyta</taxon>
        <taxon>Spermatophyta</taxon>
        <taxon>Magnoliopsida</taxon>
        <taxon>eudicotyledons</taxon>
        <taxon>Gunneridae</taxon>
        <taxon>Pentapetalae</taxon>
        <taxon>rosids</taxon>
        <taxon>malvids</taxon>
        <taxon>Sapindales</taxon>
        <taxon>Sapindaceae</taxon>
        <taxon>Hippocastanoideae</taxon>
        <taxon>Acereae</taxon>
        <taxon>Acer</taxon>
    </lineage>
</organism>
<evidence type="ECO:0000256" key="7">
    <source>
        <dbReference type="SAM" id="MobiDB-lite"/>
    </source>
</evidence>
<dbReference type="FunFam" id="1.10.10.60:FF:000002">
    <property type="entry name" value="Myb family transcription factor"/>
    <property type="match status" value="1"/>
</dbReference>
<evidence type="ECO:0000256" key="2">
    <source>
        <dbReference type="ARBA" id="ARBA00006783"/>
    </source>
</evidence>
<protein>
    <recommendedName>
        <fullName evidence="8">HTH myb-type domain-containing protein</fullName>
    </recommendedName>
</protein>
<dbReference type="InterPro" id="IPR017930">
    <property type="entry name" value="Myb_dom"/>
</dbReference>
<dbReference type="GO" id="GO:0003677">
    <property type="term" value="F:DNA binding"/>
    <property type="evidence" value="ECO:0007669"/>
    <property type="project" value="InterPro"/>
</dbReference>
<dbReference type="InterPro" id="IPR009057">
    <property type="entry name" value="Homeodomain-like_sf"/>
</dbReference>
<keyword evidence="3" id="KW-0805">Transcription regulation</keyword>
<feature type="compositionally biased region" description="Polar residues" evidence="7">
    <location>
        <begin position="424"/>
        <end position="437"/>
    </location>
</feature>
<feature type="domain" description="HTH myb-type" evidence="8">
    <location>
        <begin position="257"/>
        <end position="317"/>
    </location>
</feature>
<evidence type="ECO:0000313" key="9">
    <source>
        <dbReference type="EMBL" id="KAK0583756.1"/>
    </source>
</evidence>
<evidence type="ECO:0000256" key="1">
    <source>
        <dbReference type="ARBA" id="ARBA00004123"/>
    </source>
</evidence>
<evidence type="ECO:0000256" key="4">
    <source>
        <dbReference type="ARBA" id="ARBA00023054"/>
    </source>
</evidence>
<dbReference type="InterPro" id="IPR006447">
    <property type="entry name" value="Myb_dom_plants"/>
</dbReference>
<dbReference type="EMBL" id="JAUESC010000383">
    <property type="protein sequence ID" value="KAK0583756.1"/>
    <property type="molecule type" value="Genomic_DNA"/>
</dbReference>
<proteinExistence type="inferred from homology"/>
<dbReference type="InterPro" id="IPR025756">
    <property type="entry name" value="Myb_CC_LHEQLE"/>
</dbReference>
<evidence type="ECO:0000256" key="3">
    <source>
        <dbReference type="ARBA" id="ARBA00023015"/>
    </source>
</evidence>
<dbReference type="NCBIfam" id="TIGR01557">
    <property type="entry name" value="myb_SHAQKYF"/>
    <property type="match status" value="1"/>
</dbReference>
<feature type="region of interest" description="Disordered" evidence="7">
    <location>
        <begin position="388"/>
        <end position="437"/>
    </location>
</feature>
<dbReference type="PANTHER" id="PTHR31499">
    <property type="entry name" value="MYB FAMILY TRANSCRIPTION FACTOR PHL11"/>
    <property type="match status" value="1"/>
</dbReference>
<evidence type="ECO:0000256" key="5">
    <source>
        <dbReference type="ARBA" id="ARBA00023163"/>
    </source>
</evidence>
<evidence type="ECO:0000313" key="10">
    <source>
        <dbReference type="Proteomes" id="UP001168877"/>
    </source>
</evidence>
<comment type="similarity">
    <text evidence="2">Belongs to the MYB-CC family.</text>
</comment>
<dbReference type="PANTHER" id="PTHR31499:SF80">
    <property type="entry name" value="HTH MYB-TYPE DOMAIN-CONTAINING PROTEIN"/>
    <property type="match status" value="1"/>
</dbReference>